<evidence type="ECO:0000259" key="7">
    <source>
        <dbReference type="Pfam" id="PF01464"/>
    </source>
</evidence>
<dbReference type="InterPro" id="IPR008258">
    <property type="entry name" value="Transglycosylase_SLT_dom_1"/>
</dbReference>
<evidence type="ECO:0000313" key="8">
    <source>
        <dbReference type="EMBL" id="VEI71256.1"/>
    </source>
</evidence>
<protein>
    <recommendedName>
        <fullName evidence="3">peptidoglycan lytic exotransglycosylase</fullName>
        <ecNumber evidence="3">4.2.2.n1</ecNumber>
    </recommendedName>
</protein>
<organism evidence="8 9">
    <name type="scientific">Serratia rubidaea</name>
    <name type="common">Serratia marinorubra</name>
    <dbReference type="NCBI Taxonomy" id="61652"/>
    <lineage>
        <taxon>Bacteria</taxon>
        <taxon>Pseudomonadati</taxon>
        <taxon>Pseudomonadota</taxon>
        <taxon>Gammaproteobacteria</taxon>
        <taxon>Enterobacterales</taxon>
        <taxon>Yersiniaceae</taxon>
        <taxon>Serratia</taxon>
    </lineage>
</organism>
<keyword evidence="4 8" id="KW-0456">Lyase</keyword>
<dbReference type="EMBL" id="LR134493">
    <property type="protein sequence ID" value="VEI71256.1"/>
    <property type="molecule type" value="Genomic_DNA"/>
</dbReference>
<dbReference type="AlphaFoldDB" id="A0A3S4XDV6"/>
<feature type="domain" description="Transglycosylase SLT" evidence="7">
    <location>
        <begin position="72"/>
        <end position="193"/>
    </location>
</feature>
<dbReference type="Proteomes" id="UP000281904">
    <property type="component" value="Chromosome"/>
</dbReference>
<dbReference type="CDD" id="cd16893">
    <property type="entry name" value="LT_MltC_MltE"/>
    <property type="match status" value="1"/>
</dbReference>
<dbReference type="GO" id="GO:0071555">
    <property type="term" value="P:cell wall organization"/>
    <property type="evidence" value="ECO:0007669"/>
    <property type="project" value="UniProtKB-KW"/>
</dbReference>
<comment type="catalytic activity">
    <reaction evidence="1">
        <text>Exolytic cleavage of the (1-&gt;4)-beta-glycosidic linkage between N-acetylmuramic acid (MurNAc) and N-acetylglucosamine (GlcNAc) residues in peptidoglycan, from either the reducing or the non-reducing ends of the peptidoglycan chains, with concomitant formation of a 1,6-anhydrobond in the MurNAc residue.</text>
        <dbReference type="EC" id="4.2.2.n1"/>
    </reaction>
</comment>
<sequence length="234" mass="25297">MRRNSLKGVKDSVRTKIGCLMAITLLAGCAKDPQTTSSTTGAGGTPSGGWLQPPSPQQTASNHTGTPVAYSDYIRQAASNYGVDENLIKAIIQVESGFNPLAVSKSNAVGLMQLKASTAGRDAYRMKGRRGQPSLRELKDPAVNIDLGAAYINILQAQLAGINDPKTRQYATIVSYANGAGAMLRTFSSDRRVAVNRINQLSPDEFYQHIQKKHPAPQAPRYLWKVTTAYQAME</sequence>
<dbReference type="PROSITE" id="PS00922">
    <property type="entry name" value="TRANSGLYCOSYLASE"/>
    <property type="match status" value="1"/>
</dbReference>
<accession>A0A3S4XDV6</accession>
<dbReference type="InterPro" id="IPR023346">
    <property type="entry name" value="Lysozyme-like_dom_sf"/>
</dbReference>
<keyword evidence="5" id="KW-0961">Cell wall biogenesis/degradation</keyword>
<proteinExistence type="inferred from homology"/>
<dbReference type="SUPFAM" id="SSF53955">
    <property type="entry name" value="Lysozyme-like"/>
    <property type="match status" value="1"/>
</dbReference>
<evidence type="ECO:0000256" key="6">
    <source>
        <dbReference type="SAM" id="MobiDB-lite"/>
    </source>
</evidence>
<evidence type="ECO:0000313" key="9">
    <source>
        <dbReference type="Proteomes" id="UP000281904"/>
    </source>
</evidence>
<dbReference type="GO" id="GO:0008933">
    <property type="term" value="F:peptidoglycan lytic transglycosylase activity"/>
    <property type="evidence" value="ECO:0007669"/>
    <property type="project" value="InterPro"/>
</dbReference>
<reference evidence="8 9" key="1">
    <citation type="submission" date="2018-12" db="EMBL/GenBank/DDBJ databases">
        <authorList>
            <consortium name="Pathogen Informatics"/>
        </authorList>
    </citation>
    <scope>NUCLEOTIDE SEQUENCE [LARGE SCALE GENOMIC DNA]</scope>
    <source>
        <strain evidence="8 9">NCTC10036</strain>
    </source>
</reference>
<comment type="similarity">
    <text evidence="2">Belongs to the transglycosylase Slt family.</text>
</comment>
<evidence type="ECO:0000256" key="1">
    <source>
        <dbReference type="ARBA" id="ARBA00001420"/>
    </source>
</evidence>
<gene>
    <name evidence="8" type="primary">emtA_3</name>
    <name evidence="8" type="ORF">NCTC10036_04281</name>
</gene>
<dbReference type="Pfam" id="PF01464">
    <property type="entry name" value="SLT"/>
    <property type="match status" value="1"/>
</dbReference>
<evidence type="ECO:0000256" key="3">
    <source>
        <dbReference type="ARBA" id="ARBA00012587"/>
    </source>
</evidence>
<evidence type="ECO:0000256" key="2">
    <source>
        <dbReference type="ARBA" id="ARBA00007734"/>
    </source>
</evidence>
<dbReference type="Gene3D" id="1.10.530.10">
    <property type="match status" value="1"/>
</dbReference>
<evidence type="ECO:0000256" key="4">
    <source>
        <dbReference type="ARBA" id="ARBA00023239"/>
    </source>
</evidence>
<dbReference type="InterPro" id="IPR000189">
    <property type="entry name" value="Transglyc_AS"/>
</dbReference>
<dbReference type="GO" id="GO:0016020">
    <property type="term" value="C:membrane"/>
    <property type="evidence" value="ECO:0007669"/>
    <property type="project" value="InterPro"/>
</dbReference>
<dbReference type="EC" id="4.2.2.n1" evidence="3"/>
<dbReference type="PANTHER" id="PTHR37423:SF4">
    <property type="entry name" value="ENDO-TYPE MEMBRANE-BOUND LYTIC MUREIN TRANSGLYCOSYLASE A"/>
    <property type="match status" value="1"/>
</dbReference>
<evidence type="ECO:0000256" key="5">
    <source>
        <dbReference type="ARBA" id="ARBA00023316"/>
    </source>
</evidence>
<name>A0A3S4XDV6_SERRU</name>
<dbReference type="PANTHER" id="PTHR37423">
    <property type="entry name" value="SOLUBLE LYTIC MUREIN TRANSGLYCOSYLASE-RELATED"/>
    <property type="match status" value="1"/>
</dbReference>
<dbReference type="GO" id="GO:0000270">
    <property type="term" value="P:peptidoglycan metabolic process"/>
    <property type="evidence" value="ECO:0007669"/>
    <property type="project" value="InterPro"/>
</dbReference>
<feature type="region of interest" description="Disordered" evidence="6">
    <location>
        <begin position="34"/>
        <end position="66"/>
    </location>
</feature>
<dbReference type="PROSITE" id="PS51257">
    <property type="entry name" value="PROKAR_LIPOPROTEIN"/>
    <property type="match status" value="1"/>
</dbReference>